<evidence type="ECO:0000256" key="2">
    <source>
        <dbReference type="ARBA" id="ARBA00022475"/>
    </source>
</evidence>
<gene>
    <name evidence="8" type="ORF">C3B59_13450</name>
</gene>
<name>A0A2S3Z827_9MICO</name>
<dbReference type="OrthoDB" id="5187110at2"/>
<dbReference type="AlphaFoldDB" id="A0A2S3Z827"/>
<keyword evidence="3 6" id="KW-0812">Transmembrane</keyword>
<feature type="transmembrane region" description="Helical" evidence="6">
    <location>
        <begin position="83"/>
        <end position="103"/>
    </location>
</feature>
<dbReference type="InterPro" id="IPR010432">
    <property type="entry name" value="RDD"/>
</dbReference>
<organism evidence="8 9">
    <name type="scientific">Cryobacterium zongtaii</name>
    <dbReference type="NCBI Taxonomy" id="1259217"/>
    <lineage>
        <taxon>Bacteria</taxon>
        <taxon>Bacillati</taxon>
        <taxon>Actinomycetota</taxon>
        <taxon>Actinomycetes</taxon>
        <taxon>Micrococcales</taxon>
        <taxon>Microbacteriaceae</taxon>
        <taxon>Cryobacterium</taxon>
    </lineage>
</organism>
<evidence type="ECO:0000256" key="6">
    <source>
        <dbReference type="SAM" id="Phobius"/>
    </source>
</evidence>
<dbReference type="PANTHER" id="PTHR36115">
    <property type="entry name" value="PROLINE-RICH ANTIGEN HOMOLOG-RELATED"/>
    <property type="match status" value="1"/>
</dbReference>
<keyword evidence="4 6" id="KW-1133">Transmembrane helix</keyword>
<dbReference type="EMBL" id="PPXF01000058">
    <property type="protein sequence ID" value="POH61622.1"/>
    <property type="molecule type" value="Genomic_DNA"/>
</dbReference>
<comment type="subcellular location">
    <subcellularLocation>
        <location evidence="1">Cell membrane</location>
        <topology evidence="1">Multi-pass membrane protein</topology>
    </subcellularLocation>
</comment>
<proteinExistence type="predicted"/>
<evidence type="ECO:0000256" key="4">
    <source>
        <dbReference type="ARBA" id="ARBA00022989"/>
    </source>
</evidence>
<reference evidence="8 9" key="1">
    <citation type="submission" date="2018-01" db="EMBL/GenBank/DDBJ databases">
        <title>Cryobacterium sp. nov., from glaciers in China.</title>
        <authorList>
            <person name="Liu Q."/>
            <person name="Xin Y.-H."/>
        </authorList>
    </citation>
    <scope>NUCLEOTIDE SEQUENCE [LARGE SCALE GENOMIC DNA]</scope>
    <source>
        <strain evidence="8 9">TMB1-8</strain>
    </source>
</reference>
<evidence type="ECO:0000256" key="3">
    <source>
        <dbReference type="ARBA" id="ARBA00022692"/>
    </source>
</evidence>
<dbReference type="PANTHER" id="PTHR36115:SF6">
    <property type="entry name" value="PROLINE-RICH ANTIGEN HOMOLOG"/>
    <property type="match status" value="1"/>
</dbReference>
<dbReference type="InterPro" id="IPR051791">
    <property type="entry name" value="Pra-immunoreactive"/>
</dbReference>
<keyword evidence="5 6" id="KW-0472">Membrane</keyword>
<dbReference type="InterPro" id="IPR016795">
    <property type="entry name" value="UCP021697"/>
</dbReference>
<evidence type="ECO:0000313" key="9">
    <source>
        <dbReference type="Proteomes" id="UP000237104"/>
    </source>
</evidence>
<feature type="domain" description="RDD" evidence="7">
    <location>
        <begin position="51"/>
        <end position="156"/>
    </location>
</feature>
<dbReference type="Pfam" id="PF06271">
    <property type="entry name" value="RDD"/>
    <property type="match status" value="1"/>
</dbReference>
<dbReference type="GO" id="GO:0005886">
    <property type="term" value="C:plasma membrane"/>
    <property type="evidence" value="ECO:0007669"/>
    <property type="project" value="UniProtKB-SubCell"/>
</dbReference>
<protein>
    <submittedName>
        <fullName evidence="8">RDD family protein</fullName>
    </submittedName>
</protein>
<evidence type="ECO:0000313" key="8">
    <source>
        <dbReference type="EMBL" id="POH61622.1"/>
    </source>
</evidence>
<evidence type="ECO:0000259" key="7">
    <source>
        <dbReference type="Pfam" id="PF06271"/>
    </source>
</evidence>
<evidence type="ECO:0000256" key="1">
    <source>
        <dbReference type="ARBA" id="ARBA00004651"/>
    </source>
</evidence>
<dbReference type="Proteomes" id="UP000237104">
    <property type="component" value="Unassembled WGS sequence"/>
</dbReference>
<sequence>MFPPCYRGLGRYTGRVNSTPSRPTTFGQLPPSTWPGERLGLPRSGPHSVGRVARRIAALAIDWAVAVALTCLIWGYTWLNYDGFVVLMVFVGLQAVQLAVFGGSIGHRLLGLRVIALTGGRAGLWRPIVRSVLLGLAVPALVWDSDQRGFHDKIAGTVLIRR</sequence>
<keyword evidence="2" id="KW-1003">Cell membrane</keyword>
<comment type="caution">
    <text evidence="8">The sequence shown here is derived from an EMBL/GenBank/DDBJ whole genome shotgun (WGS) entry which is preliminary data.</text>
</comment>
<dbReference type="PIRSF" id="PIRSF021697">
    <property type="entry name" value="UCP021697"/>
    <property type="match status" value="1"/>
</dbReference>
<evidence type="ECO:0000256" key="5">
    <source>
        <dbReference type="ARBA" id="ARBA00023136"/>
    </source>
</evidence>
<accession>A0A2S3Z827</accession>
<feature type="transmembrane region" description="Helical" evidence="6">
    <location>
        <begin position="56"/>
        <end position="77"/>
    </location>
</feature>